<feature type="compositionally biased region" description="Polar residues" evidence="12">
    <location>
        <begin position="445"/>
        <end position="455"/>
    </location>
</feature>
<comment type="subcellular location">
    <subcellularLocation>
        <location evidence="1">Membrane</location>
        <topology evidence="1">Multi-pass membrane protein</topology>
    </subcellularLocation>
</comment>
<keyword evidence="5" id="KW-0631">Potassium channel</keyword>
<keyword evidence="10 13" id="KW-0472">Membrane</keyword>
<dbReference type="PANTHER" id="PTHR11537:SF252">
    <property type="entry name" value="POTASSIUM VOLTAGE-GATED CHANNEL PROTEIN SHAW"/>
    <property type="match status" value="1"/>
</dbReference>
<dbReference type="PRINTS" id="PR01498">
    <property type="entry name" value="SHAWCHANNEL"/>
</dbReference>
<feature type="compositionally biased region" description="Basic residues" evidence="12">
    <location>
        <begin position="547"/>
        <end position="557"/>
    </location>
</feature>
<organism evidence="15">
    <name type="scientific">Notoplana atomata</name>
    <dbReference type="NCBI Taxonomy" id="221862"/>
    <lineage>
        <taxon>Eukaryota</taxon>
        <taxon>Metazoa</taxon>
        <taxon>Spiralia</taxon>
        <taxon>Lophotrochozoa</taxon>
        <taxon>Platyhelminthes</taxon>
        <taxon>Rhabditophora</taxon>
        <taxon>Polycladida</taxon>
        <taxon>Acotylea</taxon>
        <taxon>Leptoplanoidea</taxon>
        <taxon>Notoplanidae</taxon>
        <taxon>Notoplana</taxon>
    </lineage>
</organism>
<dbReference type="Gene3D" id="3.30.710.10">
    <property type="entry name" value="Potassium Channel Kv1.1, Chain A"/>
    <property type="match status" value="1"/>
</dbReference>
<feature type="transmembrane region" description="Helical" evidence="13">
    <location>
        <begin position="161"/>
        <end position="179"/>
    </location>
</feature>
<dbReference type="GO" id="GO:0005251">
    <property type="term" value="F:delayed rectifier potassium channel activity"/>
    <property type="evidence" value="ECO:0007669"/>
    <property type="project" value="TreeGrafter"/>
</dbReference>
<evidence type="ECO:0000256" key="1">
    <source>
        <dbReference type="ARBA" id="ARBA00004141"/>
    </source>
</evidence>
<keyword evidence="11 15" id="KW-0407">Ion channel</keyword>
<keyword evidence="7" id="KW-0630">Potassium</keyword>
<sequence length="581" mass="67504">MMAERVVINVSGQRFETIFSTLERFPETRLSSVSLLKENDESFDASRKEYFFDRHPGVFASILNYYRTEELHLDSNVCGNVVKKEFDFWGMQEQDIEPCCWGSFSRASECKATLAAIDNTFMPDPFVTEEAWNKERSAWRQFKIKAWRFLEHPETSMPAKIYVSISMLFVIISIVSFVIETWGPLREPLHNANKTKQTCETTCCGVYYDHLATEYDPDDTKPKPFLIYIDIACYCFFITEMVLRILFTCSYKRFFKDWLNWIDILCNLIHSISIILLILETDQAMFISASSVNRLSSAIRTLRGLRIIRVLRMFKLMKHYSAFRILLYSIVASARELILMIAFLLMGSILFGSIVYMIDKKNFTSIPYGLWWALVTMTTVGYGDYVPREPLGYIVGSVCVIFGVLMIAFTVPIVVSNFSMYYEHAQSRSKRPRSYWTKKRVPGQTPRSTLSSSTERTVLTDVDNSRSTMEKGKTEKVTWQKLLNDLNPDKKFRASFRYYPFAEPNVGLPDTQEKEADKEKSRRLLKQLREAQHKLEQEKRRQALAMKVKKDRAKSRRVNPDVMTPRDVEVECDTASVPENI</sequence>
<feature type="transmembrane region" description="Helical" evidence="13">
    <location>
        <begin position="258"/>
        <end position="279"/>
    </location>
</feature>
<feature type="transmembrane region" description="Helical" evidence="13">
    <location>
        <begin position="393"/>
        <end position="422"/>
    </location>
</feature>
<feature type="compositionally biased region" description="Basic and acidic residues" evidence="12">
    <location>
        <begin position="529"/>
        <end position="541"/>
    </location>
</feature>
<dbReference type="SUPFAM" id="SSF54695">
    <property type="entry name" value="POZ domain"/>
    <property type="match status" value="1"/>
</dbReference>
<evidence type="ECO:0000256" key="2">
    <source>
        <dbReference type="ARBA" id="ARBA00022448"/>
    </source>
</evidence>
<dbReference type="Gene3D" id="1.10.287.70">
    <property type="match status" value="1"/>
</dbReference>
<dbReference type="InterPro" id="IPR027359">
    <property type="entry name" value="Volt_channel_dom_sf"/>
</dbReference>
<keyword evidence="9" id="KW-0406">Ion transport</keyword>
<dbReference type="FunFam" id="1.10.287.70:FF:000028">
    <property type="entry name" value="potassium voltage-gated channel subfamily D member 3"/>
    <property type="match status" value="1"/>
</dbReference>
<keyword evidence="3" id="KW-0633">Potassium transport</keyword>
<dbReference type="InterPro" id="IPR028325">
    <property type="entry name" value="VG_K_chnl"/>
</dbReference>
<evidence type="ECO:0000256" key="3">
    <source>
        <dbReference type="ARBA" id="ARBA00022538"/>
    </source>
</evidence>
<evidence type="ECO:0000256" key="5">
    <source>
        <dbReference type="ARBA" id="ARBA00022826"/>
    </source>
</evidence>
<evidence type="ECO:0000256" key="8">
    <source>
        <dbReference type="ARBA" id="ARBA00022989"/>
    </source>
</evidence>
<dbReference type="SUPFAM" id="SSF81324">
    <property type="entry name" value="Voltage-gated potassium channels"/>
    <property type="match status" value="1"/>
</dbReference>
<evidence type="ECO:0000256" key="9">
    <source>
        <dbReference type="ARBA" id="ARBA00023065"/>
    </source>
</evidence>
<dbReference type="Gene3D" id="1.20.120.350">
    <property type="entry name" value="Voltage-gated potassium channels. Chain C"/>
    <property type="match status" value="1"/>
</dbReference>
<dbReference type="InterPro" id="IPR003968">
    <property type="entry name" value="K_chnl_volt-dep_Kv"/>
</dbReference>
<dbReference type="InterPro" id="IPR003974">
    <property type="entry name" value="K_chnl_volt-dep_Kv3"/>
</dbReference>
<evidence type="ECO:0000256" key="4">
    <source>
        <dbReference type="ARBA" id="ARBA00022692"/>
    </source>
</evidence>
<accession>Q86MY5</accession>
<evidence type="ECO:0000259" key="14">
    <source>
        <dbReference type="SMART" id="SM00225"/>
    </source>
</evidence>
<dbReference type="InterPro" id="IPR005821">
    <property type="entry name" value="Ion_trans_dom"/>
</dbReference>
<keyword evidence="6" id="KW-0851">Voltage-gated channel</keyword>
<evidence type="ECO:0000256" key="7">
    <source>
        <dbReference type="ARBA" id="ARBA00022958"/>
    </source>
</evidence>
<feature type="transmembrane region" description="Helical" evidence="13">
    <location>
        <begin position="225"/>
        <end position="246"/>
    </location>
</feature>
<dbReference type="Pfam" id="PF02214">
    <property type="entry name" value="BTB_2"/>
    <property type="match status" value="1"/>
</dbReference>
<name>Q86MY5_9PLAT</name>
<proteinExistence type="evidence at transcript level"/>
<dbReference type="PRINTS" id="PR01491">
    <property type="entry name" value="KVCHANNEL"/>
</dbReference>
<dbReference type="SMART" id="SM00225">
    <property type="entry name" value="BTB"/>
    <property type="match status" value="1"/>
</dbReference>
<feature type="domain" description="BTB" evidence="14">
    <location>
        <begin position="4"/>
        <end position="107"/>
    </location>
</feature>
<keyword evidence="2" id="KW-0813">Transport</keyword>
<feature type="region of interest" description="Disordered" evidence="12">
    <location>
        <begin position="529"/>
        <end position="581"/>
    </location>
</feature>
<dbReference type="FunFam" id="3.30.710.10:FF:000020">
    <property type="entry name" value="Potassium voltage-gated channel protein Shaw"/>
    <property type="match status" value="1"/>
</dbReference>
<evidence type="ECO:0000313" key="15">
    <source>
        <dbReference type="EMBL" id="AAO45534.1"/>
    </source>
</evidence>
<dbReference type="InterPro" id="IPR000210">
    <property type="entry name" value="BTB/POZ_dom"/>
</dbReference>
<protein>
    <submittedName>
        <fullName evidence="15">Potassium channel Kv3.1</fullName>
    </submittedName>
</protein>
<dbReference type="InterPro" id="IPR011333">
    <property type="entry name" value="SKP1/BTB/POZ_sf"/>
</dbReference>
<dbReference type="PRINTS" id="PR00169">
    <property type="entry name" value="KCHANNEL"/>
</dbReference>
<evidence type="ECO:0000256" key="11">
    <source>
        <dbReference type="ARBA" id="ARBA00023303"/>
    </source>
</evidence>
<reference evidence="15" key="1">
    <citation type="journal article" date="2006" name="J. Neurophysiol.">
        <title>Atypical phenotypes from flatworm Kv3 channels.</title>
        <authorList>
            <person name="Klassen T.L."/>
            <person name="Buckingham S.D."/>
            <person name="Atherton D.M."/>
            <person name="Dacks J.B."/>
            <person name="Gallin W.J."/>
            <person name="Spencer A.N."/>
        </authorList>
    </citation>
    <scope>NUCLEOTIDE SEQUENCE</scope>
</reference>
<dbReference type="InterPro" id="IPR003131">
    <property type="entry name" value="T1-type_BTB"/>
</dbReference>
<dbReference type="EMBL" id="AY186793">
    <property type="protein sequence ID" value="AAO45534.1"/>
    <property type="molecule type" value="mRNA"/>
</dbReference>
<dbReference type="PANTHER" id="PTHR11537">
    <property type="entry name" value="VOLTAGE-GATED POTASSIUM CHANNEL"/>
    <property type="match status" value="1"/>
</dbReference>
<dbReference type="GO" id="GO:0001508">
    <property type="term" value="P:action potential"/>
    <property type="evidence" value="ECO:0007669"/>
    <property type="project" value="TreeGrafter"/>
</dbReference>
<dbReference type="Pfam" id="PF00520">
    <property type="entry name" value="Ion_trans"/>
    <property type="match status" value="1"/>
</dbReference>
<keyword evidence="4 13" id="KW-0812">Transmembrane</keyword>
<keyword evidence="8 13" id="KW-1133">Transmembrane helix</keyword>
<evidence type="ECO:0000256" key="13">
    <source>
        <dbReference type="SAM" id="Phobius"/>
    </source>
</evidence>
<feature type="transmembrane region" description="Helical" evidence="13">
    <location>
        <begin position="337"/>
        <end position="358"/>
    </location>
</feature>
<dbReference type="GO" id="GO:0008076">
    <property type="term" value="C:voltage-gated potassium channel complex"/>
    <property type="evidence" value="ECO:0007669"/>
    <property type="project" value="InterPro"/>
</dbReference>
<evidence type="ECO:0000256" key="10">
    <source>
        <dbReference type="ARBA" id="ARBA00023136"/>
    </source>
</evidence>
<dbReference type="GO" id="GO:0051260">
    <property type="term" value="P:protein homooligomerization"/>
    <property type="evidence" value="ECO:0007669"/>
    <property type="project" value="InterPro"/>
</dbReference>
<feature type="region of interest" description="Disordered" evidence="12">
    <location>
        <begin position="433"/>
        <end position="455"/>
    </location>
</feature>
<evidence type="ECO:0000256" key="6">
    <source>
        <dbReference type="ARBA" id="ARBA00022882"/>
    </source>
</evidence>
<evidence type="ECO:0000256" key="12">
    <source>
        <dbReference type="SAM" id="MobiDB-lite"/>
    </source>
</evidence>
<dbReference type="AlphaFoldDB" id="Q86MY5"/>
<feature type="transmembrane region" description="Helical" evidence="13">
    <location>
        <begin position="370"/>
        <end position="387"/>
    </location>
</feature>